<dbReference type="InterPro" id="IPR014729">
    <property type="entry name" value="Rossmann-like_a/b/a_fold"/>
</dbReference>
<proteinExistence type="predicted"/>
<evidence type="ECO:0000313" key="2">
    <source>
        <dbReference type="EMBL" id="KAF0135311.1"/>
    </source>
</evidence>
<organism evidence="2 3">
    <name type="scientific">Candidatus Saganbacteria bacterium</name>
    <dbReference type="NCBI Taxonomy" id="2575572"/>
    <lineage>
        <taxon>Bacteria</taxon>
        <taxon>Bacillati</taxon>
        <taxon>Saganbacteria</taxon>
    </lineage>
</organism>
<dbReference type="Gene3D" id="3.40.50.620">
    <property type="entry name" value="HUPs"/>
    <property type="match status" value="1"/>
</dbReference>
<dbReference type="InterPro" id="IPR003848">
    <property type="entry name" value="DUF218"/>
</dbReference>
<dbReference type="InterPro" id="IPR051599">
    <property type="entry name" value="Cell_Envelope_Assoc"/>
</dbReference>
<gene>
    <name evidence="2" type="ORF">FD145_137</name>
</gene>
<protein>
    <recommendedName>
        <fullName evidence="1">DUF218 domain-containing protein</fullName>
    </recommendedName>
</protein>
<dbReference type="GO" id="GO:0005886">
    <property type="term" value="C:plasma membrane"/>
    <property type="evidence" value="ECO:0007669"/>
    <property type="project" value="TreeGrafter"/>
</dbReference>
<comment type="caution">
    <text evidence="2">The sequence shown here is derived from an EMBL/GenBank/DDBJ whole genome shotgun (WGS) entry which is preliminary data.</text>
</comment>
<feature type="domain" description="DUF218" evidence="1">
    <location>
        <begin position="42"/>
        <end position="187"/>
    </location>
</feature>
<accession>A0A833L2K2</accession>
<dbReference type="AlphaFoldDB" id="A0A833L2K2"/>
<dbReference type="EMBL" id="WPAF01000001">
    <property type="protein sequence ID" value="KAF0135311.1"/>
    <property type="molecule type" value="Genomic_DNA"/>
</dbReference>
<evidence type="ECO:0000313" key="3">
    <source>
        <dbReference type="Proteomes" id="UP000488506"/>
    </source>
</evidence>
<dbReference type="PANTHER" id="PTHR30336">
    <property type="entry name" value="INNER MEMBRANE PROTEIN, PROBABLE PERMEASE"/>
    <property type="match status" value="1"/>
</dbReference>
<sequence length="199" mass="23038">MKLKNKVVVIALVIIGLILAAPLVLQKMADYLVVQDKLEKSDVILVLAGDPNGERVSQAVKLYKDKWAPKILMSGGPAVWHLTYAENMKEQAKSYGIPDKDIYLEDKSESTYEDIKFSLDILRKLEAKKIIIISSPYHMRRMSLTARKMYLKHGIKTIVYPVQKSKWNKEKWWLSHEDTQPVIYEYMALVQYLLKGWLL</sequence>
<name>A0A833L2K2_UNCSA</name>
<dbReference type="PANTHER" id="PTHR30336:SF20">
    <property type="entry name" value="DUF218 DOMAIN-CONTAINING PROTEIN"/>
    <property type="match status" value="1"/>
</dbReference>
<dbReference type="Pfam" id="PF02698">
    <property type="entry name" value="DUF218"/>
    <property type="match status" value="1"/>
</dbReference>
<dbReference type="CDD" id="cd06259">
    <property type="entry name" value="YdcF-like"/>
    <property type="match status" value="1"/>
</dbReference>
<reference evidence="2 3" key="1">
    <citation type="submission" date="2019-12" db="EMBL/GenBank/DDBJ databases">
        <authorList>
            <person name="Wolfe R."/>
            <person name="Danczak R."/>
            <person name="Wilkins M."/>
        </authorList>
    </citation>
    <scope>NUCLEOTIDE SEQUENCE [LARGE SCALE GENOMIC DNA]</scope>
    <source>
        <strain evidence="2">X2_MaxBin.013</strain>
    </source>
</reference>
<dbReference type="Proteomes" id="UP000488506">
    <property type="component" value="Unassembled WGS sequence"/>
</dbReference>
<evidence type="ECO:0000259" key="1">
    <source>
        <dbReference type="Pfam" id="PF02698"/>
    </source>
</evidence>